<sequence length="203" mass="23460">MNFKYYDVFSTLISGIVLLFTLSIAIDWNITNINVVILLSLAYVIGYMLNAVSALLEPLYHWVMGGKPSDKLLKVPKPSCCGKMRNYTGFGRIRFYEYEKAIRLLRQDLDDAKADEKKMFGKAMAYSNSTDKTRVPDFNAHYAFSRVMLTLVIVSVSIIMPKLYDLWWTWLISVAVILLAGQRCKERGYYYAREVLIEYLKTK</sequence>
<evidence type="ECO:0000313" key="3">
    <source>
        <dbReference type="Proteomes" id="UP000004001"/>
    </source>
</evidence>
<dbReference type="EMBL" id="ADEF01000053">
    <property type="protein sequence ID" value="EFA96900.1"/>
    <property type="molecule type" value="Genomic_DNA"/>
</dbReference>
<evidence type="ECO:0000313" key="2">
    <source>
        <dbReference type="EMBL" id="EFA96900.1"/>
    </source>
</evidence>
<keyword evidence="1" id="KW-1133">Transmembrane helix</keyword>
<keyword evidence="3" id="KW-1185">Reference proteome</keyword>
<feature type="transmembrane region" description="Helical" evidence="1">
    <location>
        <begin position="142"/>
        <end position="160"/>
    </location>
</feature>
<gene>
    <name evidence="2" type="ORF">HMPREF9019_0870</name>
</gene>
<organism evidence="2 3">
    <name type="scientific">Hoylesella timonensis CRIS 5C-B1</name>
    <dbReference type="NCBI Taxonomy" id="679189"/>
    <lineage>
        <taxon>Bacteria</taxon>
        <taxon>Pseudomonadati</taxon>
        <taxon>Bacteroidota</taxon>
        <taxon>Bacteroidia</taxon>
        <taxon>Bacteroidales</taxon>
        <taxon>Prevotellaceae</taxon>
        <taxon>Hoylesella</taxon>
    </lineage>
</organism>
<protein>
    <recommendedName>
        <fullName evidence="4">Glycosyl-4,4'-diaponeurosporenoate acyltransferase</fullName>
    </recommendedName>
</protein>
<accession>D1W158</accession>
<feature type="transmembrane region" description="Helical" evidence="1">
    <location>
        <begin position="35"/>
        <end position="56"/>
    </location>
</feature>
<reference evidence="2 3" key="1">
    <citation type="submission" date="2009-12" db="EMBL/GenBank/DDBJ databases">
        <title>Genome Sequence of Prevotella timonensis CRIS 5C-B1.</title>
        <authorList>
            <person name="Durkin A.S."/>
            <person name="Madupu R."/>
            <person name="Torralba M."/>
            <person name="Methe B."/>
            <person name="Sutton G."/>
            <person name="Strausberg R.L."/>
            <person name="Nelson K.E."/>
        </authorList>
    </citation>
    <scope>NUCLEOTIDE SEQUENCE [LARGE SCALE GENOMIC DNA]</scope>
    <source>
        <strain evidence="2 3">CRIS 5C-B1</strain>
    </source>
</reference>
<evidence type="ECO:0008006" key="4">
    <source>
        <dbReference type="Google" id="ProtNLM"/>
    </source>
</evidence>
<evidence type="ECO:0000256" key="1">
    <source>
        <dbReference type="SAM" id="Phobius"/>
    </source>
</evidence>
<dbReference type="RefSeq" id="WP_008125297.1">
    <property type="nucleotide sequence ID" value="NZ_ADEF01000053.1"/>
</dbReference>
<name>D1W158_9BACT</name>
<comment type="caution">
    <text evidence="2">The sequence shown here is derived from an EMBL/GenBank/DDBJ whole genome shotgun (WGS) entry which is preliminary data.</text>
</comment>
<keyword evidence="1" id="KW-0812">Transmembrane</keyword>
<keyword evidence="1" id="KW-0472">Membrane</keyword>
<dbReference type="AlphaFoldDB" id="D1W158"/>
<feature type="transmembrane region" description="Helical" evidence="1">
    <location>
        <begin position="166"/>
        <end position="184"/>
    </location>
</feature>
<proteinExistence type="predicted"/>
<dbReference type="Proteomes" id="UP000004001">
    <property type="component" value="Unassembled WGS sequence"/>
</dbReference>